<evidence type="ECO:0000256" key="2">
    <source>
        <dbReference type="SAM" id="SignalP"/>
    </source>
</evidence>
<dbReference type="Proteomes" id="UP000237481">
    <property type="component" value="Unassembled WGS sequence"/>
</dbReference>
<dbReference type="OrthoDB" id="4927523at2759"/>
<evidence type="ECO:0000259" key="3">
    <source>
        <dbReference type="PROSITE" id="PS51212"/>
    </source>
</evidence>
<dbReference type="STRING" id="94208.A0A2S4L2Q6"/>
<keyword evidence="2" id="KW-0732">Signal</keyword>
<sequence>MTRAALVAALLVALSAAQSDHAAPGFRYLGCVRADPAAFPMRPGLAHPFSPDKCQEACGPKAAYAALGNGGCHCDDAASRREAKWDAVDEEQCCTLCDERDEKGGHCGGPGKDGKGVFNLYMKIPTGPRPPPEEDEDCEEGKGMKPTRPPVETTMVRAKATVIDTISSCPPEVPDCPAKKKHDCLAEGCRPPPPPPTSAPRPHPTHANCTRCPPKAPPPGCTGDCPGNPPGPPTKMPIYTPAPPATNAPVIVSEASAQQWNRAMALLGLGAVALAVGPS</sequence>
<proteinExistence type="predicted"/>
<feature type="region of interest" description="Disordered" evidence="1">
    <location>
        <begin position="125"/>
        <end position="150"/>
    </location>
</feature>
<dbReference type="SMART" id="SM00321">
    <property type="entry name" value="WSC"/>
    <property type="match status" value="1"/>
</dbReference>
<keyword evidence="5" id="KW-1185">Reference proteome</keyword>
<evidence type="ECO:0000313" key="5">
    <source>
        <dbReference type="Proteomes" id="UP000237481"/>
    </source>
</evidence>
<dbReference type="EMBL" id="PKSG01000304">
    <property type="protein sequence ID" value="POR36721.1"/>
    <property type="molecule type" value="Genomic_DNA"/>
</dbReference>
<comment type="caution">
    <text evidence="4">The sequence shown here is derived from an EMBL/GenBank/DDBJ whole genome shotgun (WGS) entry which is preliminary data.</text>
</comment>
<organism evidence="4 5">
    <name type="scientific">Tolypocladium paradoxum</name>
    <dbReference type="NCBI Taxonomy" id="94208"/>
    <lineage>
        <taxon>Eukaryota</taxon>
        <taxon>Fungi</taxon>
        <taxon>Dikarya</taxon>
        <taxon>Ascomycota</taxon>
        <taxon>Pezizomycotina</taxon>
        <taxon>Sordariomycetes</taxon>
        <taxon>Hypocreomycetidae</taxon>
        <taxon>Hypocreales</taxon>
        <taxon>Ophiocordycipitaceae</taxon>
        <taxon>Tolypocladium</taxon>
    </lineage>
</organism>
<feature type="chain" id="PRO_5015465529" description="WSC domain-containing protein" evidence="2">
    <location>
        <begin position="18"/>
        <end position="279"/>
    </location>
</feature>
<evidence type="ECO:0000313" key="4">
    <source>
        <dbReference type="EMBL" id="POR36721.1"/>
    </source>
</evidence>
<accession>A0A2S4L2Q6</accession>
<reference evidence="4 5" key="1">
    <citation type="submission" date="2018-01" db="EMBL/GenBank/DDBJ databases">
        <title>Harnessing the power of phylogenomics to disentangle the directionality and signatures of interkingdom host jumping in the parasitic fungal genus Tolypocladium.</title>
        <authorList>
            <person name="Quandt C.A."/>
            <person name="Patterson W."/>
            <person name="Spatafora J.W."/>
        </authorList>
    </citation>
    <scope>NUCLEOTIDE SEQUENCE [LARGE SCALE GENOMIC DNA]</scope>
    <source>
        <strain evidence="4 5">NRBC 100945</strain>
    </source>
</reference>
<feature type="domain" description="WSC" evidence="3">
    <location>
        <begin position="25"/>
        <end position="124"/>
    </location>
</feature>
<feature type="signal peptide" evidence="2">
    <location>
        <begin position="1"/>
        <end position="17"/>
    </location>
</feature>
<dbReference type="InterPro" id="IPR002889">
    <property type="entry name" value="WSC_carb-bd"/>
</dbReference>
<dbReference type="PROSITE" id="PS51212">
    <property type="entry name" value="WSC"/>
    <property type="match status" value="1"/>
</dbReference>
<evidence type="ECO:0000256" key="1">
    <source>
        <dbReference type="SAM" id="MobiDB-lite"/>
    </source>
</evidence>
<protein>
    <recommendedName>
        <fullName evidence="3">WSC domain-containing protein</fullName>
    </recommendedName>
</protein>
<gene>
    <name evidence="4" type="ORF">TPAR_03076</name>
</gene>
<name>A0A2S4L2Q6_9HYPO</name>
<dbReference type="AlphaFoldDB" id="A0A2S4L2Q6"/>